<protein>
    <recommendedName>
        <fullName evidence="7">Homeobox domain-containing protein</fullName>
    </recommendedName>
</protein>
<dbReference type="Bgee" id="ENSOCUG00000031236">
    <property type="expression patterns" value="Expressed in upper lobe of left lung and 15 other cell types or tissues"/>
</dbReference>
<dbReference type="PANTHER" id="PTHR24341">
    <property type="entry name" value="HOMEOBOX PROTEIN ENGRAILED"/>
    <property type="match status" value="1"/>
</dbReference>
<proteinExistence type="predicted"/>
<feature type="DNA-binding region" description="Homeobox" evidence="3">
    <location>
        <begin position="75"/>
        <end position="134"/>
    </location>
</feature>
<keyword evidence="9" id="KW-1185">Reference proteome</keyword>
<organism evidence="8 9">
    <name type="scientific">Oryctolagus cuniculus</name>
    <name type="common">Rabbit</name>
    <dbReference type="NCBI Taxonomy" id="9986"/>
    <lineage>
        <taxon>Eukaryota</taxon>
        <taxon>Metazoa</taxon>
        <taxon>Chordata</taxon>
        <taxon>Craniata</taxon>
        <taxon>Vertebrata</taxon>
        <taxon>Euteleostomi</taxon>
        <taxon>Mammalia</taxon>
        <taxon>Eutheria</taxon>
        <taxon>Euarchontoglires</taxon>
        <taxon>Glires</taxon>
        <taxon>Lagomorpha</taxon>
        <taxon>Leporidae</taxon>
        <taxon>Oryctolagus</taxon>
    </lineage>
</organism>
<evidence type="ECO:0000313" key="8">
    <source>
        <dbReference type="Ensembl" id="ENSOCUP00000043655.1"/>
    </source>
</evidence>
<reference evidence="8" key="3">
    <citation type="submission" date="2025-09" db="UniProtKB">
        <authorList>
            <consortium name="Ensembl"/>
        </authorList>
    </citation>
    <scope>IDENTIFICATION</scope>
    <source>
        <strain evidence="8">Thorbecke</strain>
    </source>
</reference>
<keyword evidence="3 4" id="KW-0371">Homeobox</keyword>
<keyword evidence="6" id="KW-0732">Signal</keyword>
<feature type="region of interest" description="Disordered" evidence="5">
    <location>
        <begin position="419"/>
        <end position="480"/>
    </location>
</feature>
<dbReference type="Gene3D" id="1.10.10.60">
    <property type="entry name" value="Homeodomain-like"/>
    <property type="match status" value="1"/>
</dbReference>
<dbReference type="PANTHER" id="PTHR24341:SF1">
    <property type="entry name" value="CYTOPLASMIC POLYADENYLATED HOMEOBOX-LIKE PROTEIN"/>
    <property type="match status" value="1"/>
</dbReference>
<dbReference type="Proteomes" id="UP000001811">
    <property type="component" value="Unplaced"/>
</dbReference>
<keyword evidence="3 4" id="KW-0238">DNA-binding</keyword>
<dbReference type="SUPFAM" id="SSF46689">
    <property type="entry name" value="Homeodomain-like"/>
    <property type="match status" value="1"/>
</dbReference>
<dbReference type="SMART" id="SM00389">
    <property type="entry name" value="HOX"/>
    <property type="match status" value="1"/>
</dbReference>
<dbReference type="GO" id="GO:0000981">
    <property type="term" value="F:DNA-binding transcription factor activity, RNA polymerase II-specific"/>
    <property type="evidence" value="ECO:0007669"/>
    <property type="project" value="TreeGrafter"/>
</dbReference>
<feature type="compositionally biased region" description="Basic and acidic residues" evidence="5">
    <location>
        <begin position="47"/>
        <end position="71"/>
    </location>
</feature>
<evidence type="ECO:0000256" key="5">
    <source>
        <dbReference type="SAM" id="MobiDB-lite"/>
    </source>
</evidence>
<dbReference type="GeneTree" id="ENSGT00520000058758"/>
<evidence type="ECO:0000256" key="6">
    <source>
        <dbReference type="SAM" id="SignalP"/>
    </source>
</evidence>
<dbReference type="InterPro" id="IPR050720">
    <property type="entry name" value="Engrailed_Homeobox_TFs"/>
</dbReference>
<dbReference type="InParanoid" id="A0A5F9DDG8"/>
<feature type="region of interest" description="Disordered" evidence="5">
    <location>
        <begin position="46"/>
        <end position="79"/>
    </location>
</feature>
<name>A0A5F9DDG8_RABIT</name>
<evidence type="ECO:0000256" key="3">
    <source>
        <dbReference type="PROSITE-ProRule" id="PRU00108"/>
    </source>
</evidence>
<dbReference type="Pfam" id="PF00046">
    <property type="entry name" value="Homeodomain"/>
    <property type="match status" value="1"/>
</dbReference>
<sequence length="515" mass="56285">MLLLLLTPLFLLAQPRGCLEAEMRTYSQRTVSNACTLVMCGPVEDSLPGRDGQDGREGPQGDGHDNIETQHGRRKGKARHQFTPEELHILNQSFAESPYPDFTTKEELVKKLHCSFYTIENWFQNKRARLAAKKRRKVLEARMPYALPVQGPPGVRLQNSQERFPNTTQVAVLGGAVYATPRAQVWSPNFAQAAVLGGAVYTAPCAHVWSPNTAQVAVLGGAVYTTPRAQEWSPNAGQVAVLDGAVYPTPHAQEWSPNAAQVAVLGGAVYTVPCAQEWSPNAAQAAVLGRAVYSTPRAQDWSPNAAQAALLGGAVCSTPPTWEVSSPLYGSWDSGVRGAQEAPSYALENQGNVGGGSFPRGIPGARFIHSFSYAPYFGSSRSEMRVMQPDWPSLLPGVPSAQGAMQQLQEQSSFRYPPCEEWQQNGWGTHPQQPQQPPDYWQELSSQDQFPMQQNHNSAENRVPFPLSQQQPGDRQGDGELMFLQVLSTALRVLSSPTEPHEQDTQQGGARDAQF</sequence>
<dbReference type="SMR" id="A0A5F9DDG8"/>
<dbReference type="InterPro" id="IPR001356">
    <property type="entry name" value="HD"/>
</dbReference>
<evidence type="ECO:0000259" key="7">
    <source>
        <dbReference type="PROSITE" id="PS50071"/>
    </source>
</evidence>
<evidence type="ECO:0000256" key="2">
    <source>
        <dbReference type="ARBA" id="ARBA00023242"/>
    </source>
</evidence>
<accession>A0A5F9DDG8</accession>
<evidence type="ECO:0000256" key="1">
    <source>
        <dbReference type="ARBA" id="ARBA00004123"/>
    </source>
</evidence>
<dbReference type="PROSITE" id="PS50071">
    <property type="entry name" value="HOMEOBOX_2"/>
    <property type="match status" value="1"/>
</dbReference>
<comment type="subcellular location">
    <subcellularLocation>
        <location evidence="1 3 4">Nucleus</location>
    </subcellularLocation>
</comment>
<feature type="region of interest" description="Disordered" evidence="5">
    <location>
        <begin position="493"/>
        <end position="515"/>
    </location>
</feature>
<dbReference type="GO" id="GO:0005634">
    <property type="term" value="C:nucleus"/>
    <property type="evidence" value="ECO:0007669"/>
    <property type="project" value="UniProtKB-SubCell"/>
</dbReference>
<keyword evidence="2 3" id="KW-0539">Nucleus</keyword>
<reference evidence="8 9" key="1">
    <citation type="journal article" date="2011" name="Nature">
        <title>A high-resolution map of human evolutionary constraint using 29 mammals.</title>
        <authorList>
            <person name="Lindblad-Toh K."/>
            <person name="Garber M."/>
            <person name="Zuk O."/>
            <person name="Lin M.F."/>
            <person name="Parker B.J."/>
            <person name="Washietl S."/>
            <person name="Kheradpour P."/>
            <person name="Ernst J."/>
            <person name="Jordan G."/>
            <person name="Mauceli E."/>
            <person name="Ward L.D."/>
            <person name="Lowe C.B."/>
            <person name="Holloway A.K."/>
            <person name="Clamp M."/>
            <person name="Gnerre S."/>
            <person name="Alfoldi J."/>
            <person name="Beal K."/>
            <person name="Chang J."/>
            <person name="Clawson H."/>
            <person name="Cuff J."/>
            <person name="Di Palma F."/>
            <person name="Fitzgerald S."/>
            <person name="Flicek P."/>
            <person name="Guttman M."/>
            <person name="Hubisz M.J."/>
            <person name="Jaffe D.B."/>
            <person name="Jungreis I."/>
            <person name="Kent W.J."/>
            <person name="Kostka D."/>
            <person name="Lara M."/>
            <person name="Martins A.L."/>
            <person name="Massingham T."/>
            <person name="Moltke I."/>
            <person name="Raney B.J."/>
            <person name="Rasmussen M.D."/>
            <person name="Robinson J."/>
            <person name="Stark A."/>
            <person name="Vilella A.J."/>
            <person name="Wen J."/>
            <person name="Xie X."/>
            <person name="Zody M.C."/>
            <person name="Baldwin J."/>
            <person name="Bloom T."/>
            <person name="Chin C.W."/>
            <person name="Heiman D."/>
            <person name="Nicol R."/>
            <person name="Nusbaum C."/>
            <person name="Young S."/>
            <person name="Wilkinson J."/>
            <person name="Worley K.C."/>
            <person name="Kovar C.L."/>
            <person name="Muzny D.M."/>
            <person name="Gibbs R.A."/>
            <person name="Cree A."/>
            <person name="Dihn H.H."/>
            <person name="Fowler G."/>
            <person name="Jhangiani S."/>
            <person name="Joshi V."/>
            <person name="Lee S."/>
            <person name="Lewis L.R."/>
            <person name="Nazareth L.V."/>
            <person name="Okwuonu G."/>
            <person name="Santibanez J."/>
            <person name="Warren W.C."/>
            <person name="Mardis E.R."/>
            <person name="Weinstock G.M."/>
            <person name="Wilson R.K."/>
            <person name="Delehaunty K."/>
            <person name="Dooling D."/>
            <person name="Fronik C."/>
            <person name="Fulton L."/>
            <person name="Fulton B."/>
            <person name="Graves T."/>
            <person name="Minx P."/>
            <person name="Sodergren E."/>
            <person name="Birney E."/>
            <person name="Margulies E.H."/>
            <person name="Herrero J."/>
            <person name="Green E.D."/>
            <person name="Haussler D."/>
            <person name="Siepel A."/>
            <person name="Goldman N."/>
            <person name="Pollard K.S."/>
            <person name="Pedersen J.S."/>
            <person name="Lander E.S."/>
            <person name="Kellis M."/>
        </authorList>
    </citation>
    <scope>NUCLEOTIDE SEQUENCE [LARGE SCALE GENOMIC DNA]</scope>
    <source>
        <strain evidence="9">Thorbecke</strain>
    </source>
</reference>
<dbReference type="AlphaFoldDB" id="A0A5F9DDG8"/>
<evidence type="ECO:0000313" key="9">
    <source>
        <dbReference type="Proteomes" id="UP000001811"/>
    </source>
</evidence>
<dbReference type="STRING" id="9986.ENSOCUP00000043655"/>
<dbReference type="GO" id="GO:0000978">
    <property type="term" value="F:RNA polymerase II cis-regulatory region sequence-specific DNA binding"/>
    <property type="evidence" value="ECO:0007669"/>
    <property type="project" value="TreeGrafter"/>
</dbReference>
<reference evidence="8" key="2">
    <citation type="submission" date="2025-08" db="UniProtKB">
        <authorList>
            <consortium name="Ensembl"/>
        </authorList>
    </citation>
    <scope>IDENTIFICATION</scope>
    <source>
        <strain evidence="8">Thorbecke</strain>
    </source>
</reference>
<feature type="signal peptide" evidence="6">
    <location>
        <begin position="1"/>
        <end position="20"/>
    </location>
</feature>
<dbReference type="Ensembl" id="ENSOCUT00000040078.1">
    <property type="protein sequence ID" value="ENSOCUP00000043655.1"/>
    <property type="gene ID" value="ENSOCUG00000031236.1"/>
</dbReference>
<feature type="chain" id="PRO_5023871835" description="Homeobox domain-containing protein" evidence="6">
    <location>
        <begin position="21"/>
        <end position="515"/>
    </location>
</feature>
<feature type="compositionally biased region" description="Polar residues" evidence="5">
    <location>
        <begin position="443"/>
        <end position="460"/>
    </location>
</feature>
<feature type="domain" description="Homeobox" evidence="7">
    <location>
        <begin position="73"/>
        <end position="133"/>
    </location>
</feature>
<dbReference type="CDD" id="cd00086">
    <property type="entry name" value="homeodomain"/>
    <property type="match status" value="1"/>
</dbReference>
<evidence type="ECO:0000256" key="4">
    <source>
        <dbReference type="RuleBase" id="RU000682"/>
    </source>
</evidence>
<dbReference type="InterPro" id="IPR009057">
    <property type="entry name" value="Homeodomain-like_sf"/>
</dbReference>